<sequence length="73" mass="7833">YFLTFERDDLSEGLGYVGSPEAVTQGGGAGVRLGRQVPRAGDAPFARPARCLRVKCTATAPMHAKRLRSTRGQ</sequence>
<dbReference type="AlphaFoldDB" id="A0A8S4QGF8"/>
<dbReference type="Proteomes" id="UP000838756">
    <property type="component" value="Unassembled WGS sequence"/>
</dbReference>
<gene>
    <name evidence="1" type="primary">jg16751</name>
    <name evidence="1" type="ORF">PAEG_LOCUS1043</name>
</gene>
<feature type="non-terminal residue" evidence="1">
    <location>
        <position position="1"/>
    </location>
</feature>
<comment type="caution">
    <text evidence="1">The sequence shown here is derived from an EMBL/GenBank/DDBJ whole genome shotgun (WGS) entry which is preliminary data.</text>
</comment>
<proteinExistence type="predicted"/>
<accession>A0A8S4QGF8</accession>
<keyword evidence="2" id="KW-1185">Reference proteome</keyword>
<dbReference type="EMBL" id="CAKXAJ010003538">
    <property type="protein sequence ID" value="CAH2208427.1"/>
    <property type="molecule type" value="Genomic_DNA"/>
</dbReference>
<protein>
    <submittedName>
        <fullName evidence="1">Jg16751 protein</fullName>
    </submittedName>
</protein>
<evidence type="ECO:0000313" key="1">
    <source>
        <dbReference type="EMBL" id="CAH2208427.1"/>
    </source>
</evidence>
<evidence type="ECO:0000313" key="2">
    <source>
        <dbReference type="Proteomes" id="UP000838756"/>
    </source>
</evidence>
<name>A0A8S4QGF8_9NEOP</name>
<reference evidence="1" key="1">
    <citation type="submission" date="2022-03" db="EMBL/GenBank/DDBJ databases">
        <authorList>
            <person name="Lindestad O."/>
        </authorList>
    </citation>
    <scope>NUCLEOTIDE SEQUENCE</scope>
</reference>
<organism evidence="1 2">
    <name type="scientific">Pararge aegeria aegeria</name>
    <dbReference type="NCBI Taxonomy" id="348720"/>
    <lineage>
        <taxon>Eukaryota</taxon>
        <taxon>Metazoa</taxon>
        <taxon>Ecdysozoa</taxon>
        <taxon>Arthropoda</taxon>
        <taxon>Hexapoda</taxon>
        <taxon>Insecta</taxon>
        <taxon>Pterygota</taxon>
        <taxon>Neoptera</taxon>
        <taxon>Endopterygota</taxon>
        <taxon>Lepidoptera</taxon>
        <taxon>Glossata</taxon>
        <taxon>Ditrysia</taxon>
        <taxon>Papilionoidea</taxon>
        <taxon>Nymphalidae</taxon>
        <taxon>Satyrinae</taxon>
        <taxon>Satyrini</taxon>
        <taxon>Parargina</taxon>
        <taxon>Pararge</taxon>
    </lineage>
</organism>